<name>A0A4Y9YEV3_9AGAM</name>
<dbReference type="EMBL" id="SEOQ01000588">
    <property type="protein sequence ID" value="TFY59981.1"/>
    <property type="molecule type" value="Genomic_DNA"/>
</dbReference>
<dbReference type="Gene3D" id="1.25.40.10">
    <property type="entry name" value="Tetratricopeptide repeat domain"/>
    <property type="match status" value="1"/>
</dbReference>
<sequence length="707" mass="78434">MFLHSIAEVIGLKTTQTNRLNLLCAYLRFGRSLLVLDGADRLLEVPDGKKIAQAIARLAAAPTAMILLTTRYAVPTEFPFYMVPVGPLSPRFARQVFGDTSKMDVSSVVDELLAAVGFHPFTIVLLGHAARLNKWSAERLLSAFIQHRDSLTEVVDDFKPLGAAIEVSLASSFMKQYGDGPVKLCRVLALFPCGIKIAKSRMLVPTVSNVNAVVDALCQQSLARIHGGFIQSPGFVRDYISRRYNIGPDLHADSVIAGIRTHYYDLLVKHGHASPGSPAHRGGERIITESLIVERLLTIDLLAPLTPEFFKKYAFGFILLLLWYHPRPTSLSAVMRSLPDPSPGQNQDVAKLIIEQFVAHKFPCIQALIDLSYMTGEDEVELSLEIYRLAALVNHPALAFKTLTAQLARAYTRVGNYTAAEDLLAEATQIARHSSDESGVAWFSLRLGYLMVLIGDREGLGLMASAQTTLEKLGNLRWGYVAATLQGDAMLYLGDAAAARWHYEDERRLSRDMDQDRRLSCLLGLGDAKALDGRPEDANGIFEDIYARGVKGQDWERCARVRAMQASISTNMGRFTIARQQIRQAVKLLCLARETWSQLSFEWLHYLAGKNEMYARRYDVAKELFQMSLDDCEATGNFSGKALATRALGEIACLEGDIEGAKDYFADVRSVCVSKMGISVERLSICHPTYLLKNGFDGWLRFKKGQL</sequence>
<dbReference type="InterPro" id="IPR011990">
    <property type="entry name" value="TPR-like_helical_dom_sf"/>
</dbReference>
<accession>A0A4Y9YEV3</accession>
<proteinExistence type="predicted"/>
<protein>
    <recommendedName>
        <fullName evidence="3">MalT-like TPR region domain-containing protein</fullName>
    </recommendedName>
</protein>
<reference evidence="1 2" key="1">
    <citation type="submission" date="2019-02" db="EMBL/GenBank/DDBJ databases">
        <title>Genome sequencing of the rare red list fungi Dentipellis fragilis.</title>
        <authorList>
            <person name="Buettner E."/>
            <person name="Kellner H."/>
        </authorList>
    </citation>
    <scope>NUCLEOTIDE SEQUENCE [LARGE SCALE GENOMIC DNA]</scope>
    <source>
        <strain evidence="1 2">DSM 105465</strain>
    </source>
</reference>
<organism evidence="1 2">
    <name type="scientific">Dentipellis fragilis</name>
    <dbReference type="NCBI Taxonomy" id="205917"/>
    <lineage>
        <taxon>Eukaryota</taxon>
        <taxon>Fungi</taxon>
        <taxon>Dikarya</taxon>
        <taxon>Basidiomycota</taxon>
        <taxon>Agaricomycotina</taxon>
        <taxon>Agaricomycetes</taxon>
        <taxon>Russulales</taxon>
        <taxon>Hericiaceae</taxon>
        <taxon>Dentipellis</taxon>
    </lineage>
</organism>
<dbReference type="SUPFAM" id="SSF48452">
    <property type="entry name" value="TPR-like"/>
    <property type="match status" value="1"/>
</dbReference>
<dbReference type="Proteomes" id="UP000298327">
    <property type="component" value="Unassembled WGS sequence"/>
</dbReference>
<evidence type="ECO:0000313" key="1">
    <source>
        <dbReference type="EMBL" id="TFY59981.1"/>
    </source>
</evidence>
<dbReference type="OrthoDB" id="1534087at2759"/>
<gene>
    <name evidence="1" type="ORF">EVG20_g7594</name>
</gene>
<evidence type="ECO:0008006" key="3">
    <source>
        <dbReference type="Google" id="ProtNLM"/>
    </source>
</evidence>
<evidence type="ECO:0000313" key="2">
    <source>
        <dbReference type="Proteomes" id="UP000298327"/>
    </source>
</evidence>
<dbReference type="AlphaFoldDB" id="A0A4Y9YEV3"/>
<comment type="caution">
    <text evidence="1">The sequence shown here is derived from an EMBL/GenBank/DDBJ whole genome shotgun (WGS) entry which is preliminary data.</text>
</comment>
<keyword evidence="2" id="KW-1185">Reference proteome</keyword>